<dbReference type="PANTHER" id="PTHR30537:SF5">
    <property type="entry name" value="HTH-TYPE TRANSCRIPTIONAL ACTIVATOR TTDR-RELATED"/>
    <property type="match status" value="1"/>
</dbReference>
<evidence type="ECO:0000256" key="1">
    <source>
        <dbReference type="ARBA" id="ARBA00009437"/>
    </source>
</evidence>
<dbReference type="AlphaFoldDB" id="A0A6C0Y131"/>
<dbReference type="Gene3D" id="1.10.10.10">
    <property type="entry name" value="Winged helix-like DNA-binding domain superfamily/Winged helix DNA-binding domain"/>
    <property type="match status" value="1"/>
</dbReference>
<dbReference type="GO" id="GO:0003700">
    <property type="term" value="F:DNA-binding transcription factor activity"/>
    <property type="evidence" value="ECO:0007669"/>
    <property type="project" value="InterPro"/>
</dbReference>
<sequence length="316" mass="36294">MDKLQCMEAFVRVAESGSFIKASEQLGVTRSVISNRIQQLENFIKAPLFHRSTRSVRLSDIGEKYYRECADLIKQFEILADEMAHSTSKMQGRLRIHMAPGFAIDYFGHLLSVFLKEYPDLNIDVVVNDRIIDPIAEGFDIVFQMFPPTGESLIERKLFNVNRVLCCAPAYLKKIQHIKEPEQLKEFPIGYYSGYPTRNRIQYLKGTKFHEMEISIHVLSSSVHLLRDFALSEGGVVCIPTLVAHKYLMSKQLTTILPDYPLLNYGLRAVFPANSKNLSKIRKLLDFLIARLDTIPSWDIELINAKYLSEKVKIFQ</sequence>
<dbReference type="GO" id="GO:0003677">
    <property type="term" value="F:DNA binding"/>
    <property type="evidence" value="ECO:0007669"/>
    <property type="project" value="UniProtKB-KW"/>
</dbReference>
<dbReference type="RefSeq" id="WP_163145517.1">
    <property type="nucleotide sequence ID" value="NZ_CP044455.1"/>
</dbReference>
<dbReference type="PROSITE" id="PS50931">
    <property type="entry name" value="HTH_LYSR"/>
    <property type="match status" value="1"/>
</dbReference>
<dbReference type="InterPro" id="IPR058163">
    <property type="entry name" value="LysR-type_TF_proteobact-type"/>
</dbReference>
<gene>
    <name evidence="6" type="ORF">FSC09_03340</name>
</gene>
<evidence type="ECO:0000259" key="5">
    <source>
        <dbReference type="PROSITE" id="PS50931"/>
    </source>
</evidence>
<evidence type="ECO:0000256" key="2">
    <source>
        <dbReference type="ARBA" id="ARBA00023015"/>
    </source>
</evidence>
<dbReference type="InterPro" id="IPR005119">
    <property type="entry name" value="LysR_subst-bd"/>
</dbReference>
<keyword evidence="4" id="KW-0804">Transcription</keyword>
<evidence type="ECO:0000313" key="7">
    <source>
        <dbReference type="Proteomes" id="UP000503440"/>
    </source>
</evidence>
<dbReference type="Pfam" id="PF00126">
    <property type="entry name" value="HTH_1"/>
    <property type="match status" value="1"/>
</dbReference>
<accession>A0A6C0Y131</accession>
<dbReference type="SUPFAM" id="SSF46785">
    <property type="entry name" value="Winged helix' DNA-binding domain"/>
    <property type="match status" value="1"/>
</dbReference>
<dbReference type="CDD" id="cd08422">
    <property type="entry name" value="PBP2_CrgA_like"/>
    <property type="match status" value="1"/>
</dbReference>
<keyword evidence="3" id="KW-0238">DNA-binding</keyword>
<evidence type="ECO:0000256" key="4">
    <source>
        <dbReference type="ARBA" id="ARBA00023163"/>
    </source>
</evidence>
<dbReference type="PANTHER" id="PTHR30537">
    <property type="entry name" value="HTH-TYPE TRANSCRIPTIONAL REGULATOR"/>
    <property type="match status" value="1"/>
</dbReference>
<proteinExistence type="inferred from homology"/>
<dbReference type="Gene3D" id="3.40.190.290">
    <property type="match status" value="1"/>
</dbReference>
<name>A0A6C0Y131_9GAMM</name>
<keyword evidence="2" id="KW-0805">Transcription regulation</keyword>
<dbReference type="EMBL" id="CP044455">
    <property type="protein sequence ID" value="QIC69505.1"/>
    <property type="molecule type" value="Genomic_DNA"/>
</dbReference>
<dbReference type="Pfam" id="PF03466">
    <property type="entry name" value="LysR_substrate"/>
    <property type="match status" value="1"/>
</dbReference>
<dbReference type="InterPro" id="IPR036388">
    <property type="entry name" value="WH-like_DNA-bd_sf"/>
</dbReference>
<reference evidence="6 7" key="1">
    <citation type="submission" date="2019-09" db="EMBL/GenBank/DDBJ databases">
        <title>Non-baumannii Acinetobacter spp. carrying blaNDM-1 isolated in China.</title>
        <authorList>
            <person name="Cui C."/>
            <person name="Chen C."/>
            <person name="Sun J."/>
            <person name="Liu Y."/>
        </authorList>
    </citation>
    <scope>NUCLEOTIDE SEQUENCE [LARGE SCALE GENOMIC DNA]</scope>
    <source>
        <strain evidence="6 7">B18</strain>
    </source>
</reference>
<feature type="domain" description="HTH lysR-type" evidence="5">
    <location>
        <begin position="1"/>
        <end position="59"/>
    </location>
</feature>
<comment type="similarity">
    <text evidence="1">Belongs to the LysR transcriptional regulatory family.</text>
</comment>
<dbReference type="InterPro" id="IPR036390">
    <property type="entry name" value="WH_DNA-bd_sf"/>
</dbReference>
<dbReference type="SUPFAM" id="SSF53850">
    <property type="entry name" value="Periplasmic binding protein-like II"/>
    <property type="match status" value="1"/>
</dbReference>
<dbReference type="InterPro" id="IPR000847">
    <property type="entry name" value="LysR_HTH_N"/>
</dbReference>
<dbReference type="FunFam" id="1.10.10.10:FF:000001">
    <property type="entry name" value="LysR family transcriptional regulator"/>
    <property type="match status" value="1"/>
</dbReference>
<organism evidence="6 7">
    <name type="scientific">Acinetobacter indicus</name>
    <dbReference type="NCBI Taxonomy" id="756892"/>
    <lineage>
        <taxon>Bacteria</taxon>
        <taxon>Pseudomonadati</taxon>
        <taxon>Pseudomonadota</taxon>
        <taxon>Gammaproteobacteria</taxon>
        <taxon>Moraxellales</taxon>
        <taxon>Moraxellaceae</taxon>
        <taxon>Acinetobacter</taxon>
    </lineage>
</organism>
<evidence type="ECO:0000256" key="3">
    <source>
        <dbReference type="ARBA" id="ARBA00023125"/>
    </source>
</evidence>
<evidence type="ECO:0000313" key="6">
    <source>
        <dbReference type="EMBL" id="QIC69505.1"/>
    </source>
</evidence>
<protein>
    <submittedName>
        <fullName evidence="6">LysR family transcriptional regulator</fullName>
    </submittedName>
</protein>
<dbReference type="Proteomes" id="UP000503440">
    <property type="component" value="Chromosome"/>
</dbReference>